<dbReference type="AlphaFoldDB" id="A0A6I2R568"/>
<reference evidence="1 2" key="1">
    <citation type="journal article" date="2019" name="Nat. Med.">
        <title>A library of human gut bacterial isolates paired with longitudinal multiomics data enables mechanistic microbiome research.</title>
        <authorList>
            <person name="Poyet M."/>
            <person name="Groussin M."/>
            <person name="Gibbons S.M."/>
            <person name="Avila-Pacheco J."/>
            <person name="Jiang X."/>
            <person name="Kearney S.M."/>
            <person name="Perrotta A.R."/>
            <person name="Berdy B."/>
            <person name="Zhao S."/>
            <person name="Lieberman T.D."/>
            <person name="Swanson P.K."/>
            <person name="Smith M."/>
            <person name="Roesemann S."/>
            <person name="Alexander J.E."/>
            <person name="Rich S.A."/>
            <person name="Livny J."/>
            <person name="Vlamakis H."/>
            <person name="Clish C."/>
            <person name="Bullock K."/>
            <person name="Deik A."/>
            <person name="Scott J."/>
            <person name="Pierce K.A."/>
            <person name="Xavier R.J."/>
            <person name="Alm E.J."/>
        </authorList>
    </citation>
    <scope>NUCLEOTIDE SEQUENCE [LARGE SCALE GENOMIC DNA]</scope>
    <source>
        <strain evidence="1 2">BIOML-A2</strain>
    </source>
</reference>
<protein>
    <submittedName>
        <fullName evidence="1">Uncharacterized protein</fullName>
    </submittedName>
</protein>
<sequence>MMDIAIFGSLYLDGVSVPHSPCPEYQKDQKIELGDGQPGAMLPWLCVGKKLIAAESLLCNVSWSQLQKAGFISGCTGTAPIRGSVVKMSGMEFMCHIPNIHKEPSEPIAGMRDARLWESRPNEDETDLLIARAEAGAESRPTKDGMFWTQVIGNPTMRGRDLGWISDQKHAAMFCGYYRPNGYFAWLPVLEPINMPDPAEHVGEDMTFLLPEFVLMGQPVEVSNYDLLVRVDSKENLEKLLSRARGQNEWWNMLGEDMVALDRNKLIHCGIR</sequence>
<evidence type="ECO:0000313" key="1">
    <source>
        <dbReference type="EMBL" id="MSB21828.1"/>
    </source>
</evidence>
<proteinExistence type="predicted"/>
<evidence type="ECO:0000313" key="2">
    <source>
        <dbReference type="Proteomes" id="UP000434475"/>
    </source>
</evidence>
<dbReference type="RefSeq" id="WP_108981965.1">
    <property type="nucleotide sequence ID" value="NZ_WKPR01000027.1"/>
</dbReference>
<organism evidence="1 2">
    <name type="scientific">Flavonifractor plautii</name>
    <name type="common">Fusobacterium plautii</name>
    <dbReference type="NCBI Taxonomy" id="292800"/>
    <lineage>
        <taxon>Bacteria</taxon>
        <taxon>Bacillati</taxon>
        <taxon>Bacillota</taxon>
        <taxon>Clostridia</taxon>
        <taxon>Eubacteriales</taxon>
        <taxon>Oscillospiraceae</taxon>
        <taxon>Flavonifractor</taxon>
    </lineage>
</organism>
<dbReference type="Proteomes" id="UP000434475">
    <property type="component" value="Unassembled WGS sequence"/>
</dbReference>
<accession>A0A6I2R568</accession>
<dbReference type="EMBL" id="WKPR01000027">
    <property type="protein sequence ID" value="MSB21828.1"/>
    <property type="molecule type" value="Genomic_DNA"/>
</dbReference>
<comment type="caution">
    <text evidence="1">The sequence shown here is derived from an EMBL/GenBank/DDBJ whole genome shotgun (WGS) entry which is preliminary data.</text>
</comment>
<name>A0A6I2R568_FLAPL</name>
<gene>
    <name evidence="1" type="ORF">GKE97_20320</name>
</gene>